<feature type="domain" description="Response regulatory" evidence="20">
    <location>
        <begin position="747"/>
        <end position="862"/>
    </location>
</feature>
<keyword evidence="11" id="KW-0067">ATP-binding</keyword>
<organism evidence="22 23">
    <name type="scientific">Drouetiella hepatica Uher 2000/2452</name>
    <dbReference type="NCBI Taxonomy" id="904376"/>
    <lineage>
        <taxon>Bacteria</taxon>
        <taxon>Bacillati</taxon>
        <taxon>Cyanobacteriota</taxon>
        <taxon>Cyanophyceae</taxon>
        <taxon>Oculatellales</taxon>
        <taxon>Oculatellaceae</taxon>
        <taxon>Drouetiella</taxon>
    </lineage>
</organism>
<evidence type="ECO:0000259" key="20">
    <source>
        <dbReference type="PROSITE" id="PS50110"/>
    </source>
</evidence>
<keyword evidence="14" id="KW-0472">Membrane</keyword>
<keyword evidence="18" id="KW-0175">Coiled coil</keyword>
<feature type="modified residue" description="4-aspartylphosphate" evidence="17">
    <location>
        <position position="795"/>
    </location>
</feature>
<dbReference type="InterPro" id="IPR036097">
    <property type="entry name" value="HisK_dim/P_sf"/>
</dbReference>
<dbReference type="SUPFAM" id="SSF52172">
    <property type="entry name" value="CheY-like"/>
    <property type="match status" value="2"/>
</dbReference>
<dbReference type="Gene3D" id="1.10.287.130">
    <property type="match status" value="1"/>
</dbReference>
<accession>A0A951UKJ6</accession>
<dbReference type="InterPro" id="IPR029016">
    <property type="entry name" value="GAF-like_dom_sf"/>
</dbReference>
<dbReference type="InterPro" id="IPR036641">
    <property type="entry name" value="HPT_dom_sf"/>
</dbReference>
<evidence type="ECO:0000259" key="19">
    <source>
        <dbReference type="PROSITE" id="PS50109"/>
    </source>
</evidence>
<dbReference type="FunFam" id="3.30.565.10:FF:000010">
    <property type="entry name" value="Sensor histidine kinase RcsC"/>
    <property type="match status" value="1"/>
</dbReference>
<dbReference type="PROSITE" id="PS50894">
    <property type="entry name" value="HPT"/>
    <property type="match status" value="1"/>
</dbReference>
<keyword evidence="13" id="KW-0902">Two-component regulatory system</keyword>
<dbReference type="Gene3D" id="1.20.120.160">
    <property type="entry name" value="HPT domain"/>
    <property type="match status" value="1"/>
</dbReference>
<evidence type="ECO:0000256" key="1">
    <source>
        <dbReference type="ARBA" id="ARBA00000085"/>
    </source>
</evidence>
<dbReference type="SMART" id="SM00065">
    <property type="entry name" value="GAF"/>
    <property type="match status" value="1"/>
</dbReference>
<feature type="modified residue" description="4-aspartylphosphate" evidence="17">
    <location>
        <position position="937"/>
    </location>
</feature>
<evidence type="ECO:0000256" key="5">
    <source>
        <dbReference type="ARBA" id="ARBA00022475"/>
    </source>
</evidence>
<keyword evidence="7" id="KW-0808">Transferase</keyword>
<feature type="coiled-coil region" evidence="18">
    <location>
        <begin position="454"/>
        <end position="481"/>
    </location>
</feature>
<evidence type="ECO:0000256" key="13">
    <source>
        <dbReference type="ARBA" id="ARBA00023012"/>
    </source>
</evidence>
<keyword evidence="9" id="KW-0547">Nucleotide-binding</keyword>
<dbReference type="Pfam" id="PF00512">
    <property type="entry name" value="HisKA"/>
    <property type="match status" value="1"/>
</dbReference>
<evidence type="ECO:0000256" key="15">
    <source>
        <dbReference type="ARBA" id="ARBA00074306"/>
    </source>
</evidence>
<evidence type="ECO:0000256" key="9">
    <source>
        <dbReference type="ARBA" id="ARBA00022741"/>
    </source>
</evidence>
<sequence>MNSLLKTFLTLRQTEYLIVKQDWTVMDFSENAARLAIAPLIRDTDCRLAFPELLGVSQYLHGQSSVERKAVRTLSNGEVLHLNLSVLADPDEADLNQTDADAAILILLEDVTQVSLREIASPQTCCSSVEERMRVEHAIAQILSEAVNTETAMQQILPLLCESLNCYRGEWLLEPSHCVQAWYKAPHLASPAPGFDLPEPQASIAFPLSTTEALGVMTFWGQQQPTDAALIEMMQAIGSQIGQFIKRQQAEAALIQQTSELEHSQAILQQQVQRGLLLKQITQEIRQSLDSQKVFQTTVTQLGRAFGVDRCLLHTYIVGETEVFASSLGYVKPDAAFPQIPCVAEYLQPGYCSLLDWELPIANNPHVTAVLAQDRAIASANVYAEPLLVPIKSICHQLGLKSMLAIRTSYQHQPNGVLGLHQCDRFRQWTEDEIELLEAVADQVGIALAQARLLDQEIQQREQLTTQNFILEKERRTAEEANRAKSEFLAMMSHEIRTPMNAVIGMTGLLLDTPLDPEQTSFVETIRTSGDALLTIINDILDFSKIESGKLELERHPFSLRTCIEESLDLVVSKATEKGLDLAYLVDPKIPDLYVGDITRLRQILVNLLSNAVKFTPRGEVTIFVTVRALEEGSSQPDEESPNLPKLPTYALRFAVKDTGIGISPARLDRLFRPFTQVDSSITRNYGGTGLGLVISQRLTELMGGRIWVDSEINKGSTFYFSIVVSAASPIADPVLPAWKELLQNKRLLIVEDNPTHRKVLMLQAQFWGMLPQVASGTKALELLRKESFDLMLLDVQMLNNNGLTLATQIRQTLHCQEIPIVLLTSIGKSESSIGIQDIPISAYLSKPLKHTQIPQVLVQALKGQISLTQRIDAAVRLIPLGSRHPLRILLAEDHPVNQKMAMLILQRLGYRADIVGNGLEVLAALQRQSYDVVLMDVQMPEMDGLTATRQICRERQIRPRIIAMTANAMVGDRQLCLEAGMDDYIAKPIRFNELAQALEKCHPLSQGLSQRLNGHSRNMNLSTGIKKSVVVSVPMLSSPPSPALLSSEALREIREMAGADRPEDWIDIIDCYLEETPKLLSTMHEAIAQANAKLLRRVAHSLKASSATLGAPRLADLCKRLDEELHEATLTDKVLTDKVLTNKTEQVIQIETEYQLVQSALLTEKQRCYSQEYIQS</sequence>
<dbReference type="FunFam" id="1.10.287.130:FF:000003">
    <property type="entry name" value="Histidine kinase"/>
    <property type="match status" value="1"/>
</dbReference>
<evidence type="ECO:0000256" key="16">
    <source>
        <dbReference type="PROSITE-ProRule" id="PRU00110"/>
    </source>
</evidence>
<keyword evidence="5" id="KW-1003">Cell membrane</keyword>
<comment type="caution">
    <text evidence="22">The sequence shown here is derived from an EMBL/GenBank/DDBJ whole genome shotgun (WGS) entry which is preliminary data.</text>
</comment>
<dbReference type="Pfam" id="PF02518">
    <property type="entry name" value="HATPase_c"/>
    <property type="match status" value="1"/>
</dbReference>
<dbReference type="SMART" id="SM00387">
    <property type="entry name" value="HATPase_c"/>
    <property type="match status" value="1"/>
</dbReference>
<dbReference type="PRINTS" id="PR00344">
    <property type="entry name" value="BCTRLSENSOR"/>
</dbReference>
<dbReference type="Pfam" id="PF01590">
    <property type="entry name" value="GAF"/>
    <property type="match status" value="1"/>
</dbReference>
<evidence type="ECO:0000256" key="7">
    <source>
        <dbReference type="ARBA" id="ARBA00022679"/>
    </source>
</evidence>
<feature type="modified residue" description="Phosphohistidine" evidence="16">
    <location>
        <position position="1101"/>
    </location>
</feature>
<dbReference type="InterPro" id="IPR008207">
    <property type="entry name" value="Sig_transdc_His_kin_Hpt_dom"/>
</dbReference>
<evidence type="ECO:0000256" key="10">
    <source>
        <dbReference type="ARBA" id="ARBA00022777"/>
    </source>
</evidence>
<gene>
    <name evidence="22" type="ORF">KME15_01415</name>
</gene>
<comment type="subcellular location">
    <subcellularLocation>
        <location evidence="2">Cell membrane</location>
        <topology evidence="2">Multi-pass membrane protein</topology>
    </subcellularLocation>
</comment>
<dbReference type="EMBL" id="JAHHHD010000001">
    <property type="protein sequence ID" value="MBW4657305.1"/>
    <property type="molecule type" value="Genomic_DNA"/>
</dbReference>
<evidence type="ECO:0000256" key="11">
    <source>
        <dbReference type="ARBA" id="ARBA00022840"/>
    </source>
</evidence>
<dbReference type="PROSITE" id="PS50110">
    <property type="entry name" value="RESPONSE_REGULATORY"/>
    <property type="match status" value="2"/>
</dbReference>
<evidence type="ECO:0000256" key="6">
    <source>
        <dbReference type="ARBA" id="ARBA00022553"/>
    </source>
</evidence>
<dbReference type="Gene3D" id="3.40.50.2300">
    <property type="match status" value="2"/>
</dbReference>
<dbReference type="Gene3D" id="3.30.565.10">
    <property type="entry name" value="Histidine kinase-like ATPase, C-terminal domain"/>
    <property type="match status" value="1"/>
</dbReference>
<dbReference type="SMART" id="SM00388">
    <property type="entry name" value="HisKA"/>
    <property type="match status" value="1"/>
</dbReference>
<keyword evidence="10" id="KW-0418">Kinase</keyword>
<dbReference type="GO" id="GO:0000155">
    <property type="term" value="F:phosphorelay sensor kinase activity"/>
    <property type="evidence" value="ECO:0007669"/>
    <property type="project" value="InterPro"/>
</dbReference>
<dbReference type="GO" id="GO:0005524">
    <property type="term" value="F:ATP binding"/>
    <property type="evidence" value="ECO:0007669"/>
    <property type="project" value="UniProtKB-KW"/>
</dbReference>
<dbReference type="Gene3D" id="3.30.450.40">
    <property type="match status" value="1"/>
</dbReference>
<reference evidence="22" key="2">
    <citation type="journal article" date="2022" name="Microbiol. Resour. Announc.">
        <title>Metagenome Sequencing to Explore Phylogenomics of Terrestrial Cyanobacteria.</title>
        <authorList>
            <person name="Ward R.D."/>
            <person name="Stajich J.E."/>
            <person name="Johansen J.R."/>
            <person name="Huntemann M."/>
            <person name="Clum A."/>
            <person name="Foster B."/>
            <person name="Foster B."/>
            <person name="Roux S."/>
            <person name="Palaniappan K."/>
            <person name="Varghese N."/>
            <person name="Mukherjee S."/>
            <person name="Reddy T.B.K."/>
            <person name="Daum C."/>
            <person name="Copeland A."/>
            <person name="Chen I.A."/>
            <person name="Ivanova N.N."/>
            <person name="Kyrpides N.C."/>
            <person name="Shapiro N."/>
            <person name="Eloe-Fadrosh E.A."/>
            <person name="Pietrasiak N."/>
        </authorList>
    </citation>
    <scope>NUCLEOTIDE SEQUENCE</scope>
    <source>
        <strain evidence="22">UHER 2000/2452</strain>
    </source>
</reference>
<evidence type="ECO:0000256" key="17">
    <source>
        <dbReference type="PROSITE-ProRule" id="PRU00169"/>
    </source>
</evidence>
<dbReference type="PANTHER" id="PTHR45339">
    <property type="entry name" value="HYBRID SIGNAL TRANSDUCTION HISTIDINE KINASE J"/>
    <property type="match status" value="1"/>
</dbReference>
<dbReference type="CDD" id="cd17546">
    <property type="entry name" value="REC_hyHK_CKI1_RcsC-like"/>
    <property type="match status" value="2"/>
</dbReference>
<dbReference type="InterPro" id="IPR003661">
    <property type="entry name" value="HisK_dim/P_dom"/>
</dbReference>
<dbReference type="SUPFAM" id="SSF55874">
    <property type="entry name" value="ATPase domain of HSP90 chaperone/DNA topoisomerase II/histidine kinase"/>
    <property type="match status" value="1"/>
</dbReference>
<evidence type="ECO:0000313" key="22">
    <source>
        <dbReference type="EMBL" id="MBW4657305.1"/>
    </source>
</evidence>
<keyword evidence="8" id="KW-0812">Transmembrane</keyword>
<keyword evidence="12" id="KW-1133">Transmembrane helix</keyword>
<reference evidence="22" key="1">
    <citation type="submission" date="2021-05" db="EMBL/GenBank/DDBJ databases">
        <authorList>
            <person name="Pietrasiak N."/>
            <person name="Ward R."/>
            <person name="Stajich J.E."/>
            <person name="Kurbessoian T."/>
        </authorList>
    </citation>
    <scope>NUCLEOTIDE SEQUENCE</scope>
    <source>
        <strain evidence="22">UHER 2000/2452</strain>
    </source>
</reference>
<evidence type="ECO:0000256" key="2">
    <source>
        <dbReference type="ARBA" id="ARBA00004651"/>
    </source>
</evidence>
<dbReference type="CDD" id="cd00088">
    <property type="entry name" value="HPT"/>
    <property type="match status" value="1"/>
</dbReference>
<proteinExistence type="inferred from homology"/>
<dbReference type="Pfam" id="PF01627">
    <property type="entry name" value="Hpt"/>
    <property type="match status" value="1"/>
</dbReference>
<dbReference type="InterPro" id="IPR003018">
    <property type="entry name" value="GAF"/>
</dbReference>
<evidence type="ECO:0000256" key="14">
    <source>
        <dbReference type="ARBA" id="ARBA00023136"/>
    </source>
</evidence>
<evidence type="ECO:0000256" key="4">
    <source>
        <dbReference type="ARBA" id="ARBA00012438"/>
    </source>
</evidence>
<evidence type="ECO:0000259" key="21">
    <source>
        <dbReference type="PROSITE" id="PS50894"/>
    </source>
</evidence>
<dbReference type="SUPFAM" id="SSF47384">
    <property type="entry name" value="Homodimeric domain of signal transducing histidine kinase"/>
    <property type="match status" value="1"/>
</dbReference>
<evidence type="ECO:0000256" key="3">
    <source>
        <dbReference type="ARBA" id="ARBA00006402"/>
    </source>
</evidence>
<dbReference type="InterPro" id="IPR011006">
    <property type="entry name" value="CheY-like_superfamily"/>
</dbReference>
<dbReference type="EC" id="2.7.13.3" evidence="4"/>
<dbReference type="InterPro" id="IPR005467">
    <property type="entry name" value="His_kinase_dom"/>
</dbReference>
<name>A0A951UKJ6_9CYAN</name>
<dbReference type="Pfam" id="PF00072">
    <property type="entry name" value="Response_reg"/>
    <property type="match status" value="2"/>
</dbReference>
<dbReference type="GO" id="GO:0005886">
    <property type="term" value="C:plasma membrane"/>
    <property type="evidence" value="ECO:0007669"/>
    <property type="project" value="UniProtKB-SubCell"/>
</dbReference>
<dbReference type="AlphaFoldDB" id="A0A951UKJ6"/>
<dbReference type="SUPFAM" id="SSF47226">
    <property type="entry name" value="Histidine-containing phosphotransfer domain, HPT domain"/>
    <property type="match status" value="1"/>
</dbReference>
<keyword evidence="6 17" id="KW-0597">Phosphoprotein</keyword>
<dbReference type="InterPro" id="IPR004358">
    <property type="entry name" value="Sig_transdc_His_kin-like_C"/>
</dbReference>
<dbReference type="SMART" id="SM00448">
    <property type="entry name" value="REC"/>
    <property type="match status" value="2"/>
</dbReference>
<dbReference type="InterPro" id="IPR003594">
    <property type="entry name" value="HATPase_dom"/>
</dbReference>
<dbReference type="InterPro" id="IPR036890">
    <property type="entry name" value="HATPase_C_sf"/>
</dbReference>
<feature type="domain" description="HPt" evidence="21">
    <location>
        <begin position="1062"/>
        <end position="1166"/>
    </location>
</feature>
<dbReference type="Proteomes" id="UP000757435">
    <property type="component" value="Unassembled WGS sequence"/>
</dbReference>
<dbReference type="SUPFAM" id="SSF55781">
    <property type="entry name" value="GAF domain-like"/>
    <property type="match status" value="1"/>
</dbReference>
<protein>
    <recommendedName>
        <fullName evidence="15">Circadian input-output histidine kinase CikA</fullName>
        <ecNumber evidence="4">2.7.13.3</ecNumber>
    </recommendedName>
</protein>
<feature type="domain" description="Response regulatory" evidence="20">
    <location>
        <begin position="888"/>
        <end position="1003"/>
    </location>
</feature>
<comment type="catalytic activity">
    <reaction evidence="1">
        <text>ATP + protein L-histidine = ADP + protein N-phospho-L-histidine.</text>
        <dbReference type="EC" id="2.7.13.3"/>
    </reaction>
</comment>
<dbReference type="CDD" id="cd16922">
    <property type="entry name" value="HATPase_EvgS-ArcB-TorS-like"/>
    <property type="match status" value="1"/>
</dbReference>
<dbReference type="InterPro" id="IPR001789">
    <property type="entry name" value="Sig_transdc_resp-reg_receiver"/>
</dbReference>
<dbReference type="PANTHER" id="PTHR45339:SF1">
    <property type="entry name" value="HYBRID SIGNAL TRANSDUCTION HISTIDINE KINASE J"/>
    <property type="match status" value="1"/>
</dbReference>
<evidence type="ECO:0000256" key="18">
    <source>
        <dbReference type="SAM" id="Coils"/>
    </source>
</evidence>
<evidence type="ECO:0000256" key="8">
    <source>
        <dbReference type="ARBA" id="ARBA00022692"/>
    </source>
</evidence>
<comment type="similarity">
    <text evidence="3">In the N-terminal section; belongs to the phytochrome family.</text>
</comment>
<evidence type="ECO:0000256" key="12">
    <source>
        <dbReference type="ARBA" id="ARBA00022989"/>
    </source>
</evidence>
<feature type="domain" description="Histidine kinase" evidence="19">
    <location>
        <begin position="491"/>
        <end position="727"/>
    </location>
</feature>
<dbReference type="CDD" id="cd00082">
    <property type="entry name" value="HisKA"/>
    <property type="match status" value="1"/>
</dbReference>
<evidence type="ECO:0000313" key="23">
    <source>
        <dbReference type="Proteomes" id="UP000757435"/>
    </source>
</evidence>
<dbReference type="PROSITE" id="PS50109">
    <property type="entry name" value="HIS_KIN"/>
    <property type="match status" value="1"/>
</dbReference>